<proteinExistence type="predicted"/>
<evidence type="ECO:0000313" key="2">
    <source>
        <dbReference type="EMBL" id="QCD64470.1"/>
    </source>
</evidence>
<dbReference type="Proteomes" id="UP000297053">
    <property type="component" value="Chromosome"/>
</dbReference>
<dbReference type="GeneID" id="42177673"/>
<dbReference type="KEGG" id="halz:E5139_02010"/>
<dbReference type="AlphaFoldDB" id="A0A4D6K9E7"/>
<feature type="transmembrane region" description="Helical" evidence="1">
    <location>
        <begin position="47"/>
        <end position="72"/>
    </location>
</feature>
<evidence type="ECO:0000256" key="1">
    <source>
        <dbReference type="SAM" id="Phobius"/>
    </source>
</evidence>
<protein>
    <submittedName>
        <fullName evidence="2">Uncharacterized protein</fullName>
    </submittedName>
</protein>
<accession>A0A4D6K9E7</accession>
<keyword evidence="1" id="KW-0472">Membrane</keyword>
<reference evidence="2 3" key="1">
    <citation type="submission" date="2019-04" db="EMBL/GenBank/DDBJ databases">
        <title>Complete genome sequence of Arthrobacter sp. ZXY-2 associated with effective atrazine degradation and salt adaptation.</title>
        <authorList>
            <person name="Zhao X."/>
        </authorList>
    </citation>
    <scope>NUCLEOTIDE SEQUENCE [LARGE SCALE GENOMIC DNA]</scope>
    <source>
        <strain evidence="3">ZP60</strain>
    </source>
</reference>
<sequence length="105" mass="11004">MSLVHAVVGLFAGFFLFGPAIYAGLEVIPEAEAVTYPEATATALVGLLLAGTVDFLLGWIPVLGVVLSPLVWSAVVRRFCHTTWPASLAVGFGTWALSTLLFAAV</sequence>
<name>A0A4D6K9E7_9EURY</name>
<dbReference type="EMBL" id="CP039375">
    <property type="protein sequence ID" value="QCD64470.1"/>
    <property type="molecule type" value="Genomic_DNA"/>
</dbReference>
<dbReference type="RefSeq" id="WP_015763892.1">
    <property type="nucleotide sequence ID" value="NZ_CP039375.1"/>
</dbReference>
<evidence type="ECO:0000313" key="3">
    <source>
        <dbReference type="Proteomes" id="UP000297053"/>
    </source>
</evidence>
<gene>
    <name evidence="2" type="ORF">E5139_02010</name>
</gene>
<organism evidence="2 3">
    <name type="scientific">Halomicrobium mukohataei</name>
    <dbReference type="NCBI Taxonomy" id="57705"/>
    <lineage>
        <taxon>Archaea</taxon>
        <taxon>Methanobacteriati</taxon>
        <taxon>Methanobacteriota</taxon>
        <taxon>Stenosarchaea group</taxon>
        <taxon>Halobacteria</taxon>
        <taxon>Halobacteriales</taxon>
        <taxon>Haloarculaceae</taxon>
        <taxon>Halomicrobium</taxon>
    </lineage>
</organism>
<reference evidence="2 3" key="2">
    <citation type="submission" date="2019-04" db="EMBL/GenBank/DDBJ databases">
        <authorList>
            <person name="Yang S."/>
            <person name="Wei W."/>
        </authorList>
    </citation>
    <scope>NUCLEOTIDE SEQUENCE [LARGE SCALE GENOMIC DNA]</scope>
    <source>
        <strain evidence="3">ZP60</strain>
    </source>
</reference>
<feature type="transmembrane region" description="Helical" evidence="1">
    <location>
        <begin position="84"/>
        <end position="104"/>
    </location>
</feature>
<keyword evidence="1" id="KW-1133">Transmembrane helix</keyword>
<keyword evidence="1" id="KW-0812">Transmembrane</keyword>